<sequence>MITEAISSLKAKSGSSQHAIAKFIAEKHYGGGEIPQDFKKSLSIQLYELAKSGELVKVRRSFKLPAKKIIKDKKEKNREEEIWGIEKYVERIYKLSEAMYLRTPSRKELSRKEDANLEEWKKFAAKSREDLALVENLEKLMQVKHELDGVKQKTLADIRKLKDSYEKKLWKKKLQLKDDEEMMKLYEERSRVIELIPNFWSTVFKAGFQSHLNDKDKEVIEYLKSLVVKGRPCTSECTIILEFDQNPYFKNSRLTKTFYYSHDGITDSSGTKIEWKAGEGIAAGPEEKRKSFFTWFEESTKERQDVVANVITSNLWRYAPSYFQRDDV</sequence>
<dbReference type="SMART" id="SM00526">
    <property type="entry name" value="H15"/>
    <property type="match status" value="1"/>
</dbReference>
<comment type="caution">
    <text evidence="5">The sequence shown here is derived from an EMBL/GenBank/DDBJ whole genome shotgun (WGS) entry which is preliminary data.</text>
</comment>
<evidence type="ECO:0000259" key="4">
    <source>
        <dbReference type="PROSITE" id="PS51504"/>
    </source>
</evidence>
<proteinExistence type="inferred from homology"/>
<keyword evidence="2" id="KW-0143">Chaperone</keyword>
<dbReference type="Proteomes" id="UP001177140">
    <property type="component" value="Unassembled WGS sequence"/>
</dbReference>
<dbReference type="EMBL" id="JAJJMA010021609">
    <property type="protein sequence ID" value="MCL7023380.1"/>
    <property type="molecule type" value="Genomic_DNA"/>
</dbReference>
<dbReference type="GO" id="GO:0000724">
    <property type="term" value="P:double-strand break repair via homologous recombination"/>
    <property type="evidence" value="ECO:0007669"/>
    <property type="project" value="UniProtKB-ARBA"/>
</dbReference>
<dbReference type="InterPro" id="IPR036388">
    <property type="entry name" value="WH-like_DNA-bd_sf"/>
</dbReference>
<protein>
    <recommendedName>
        <fullName evidence="4">H15 domain-containing protein</fullName>
    </recommendedName>
</protein>
<evidence type="ECO:0000313" key="6">
    <source>
        <dbReference type="Proteomes" id="UP001177140"/>
    </source>
</evidence>
<name>A0AA41RV32_PAPNU</name>
<dbReference type="GO" id="GO:0005634">
    <property type="term" value="C:nucleus"/>
    <property type="evidence" value="ECO:0007669"/>
    <property type="project" value="InterPro"/>
</dbReference>
<dbReference type="GO" id="GO:0006334">
    <property type="term" value="P:nucleosome assembly"/>
    <property type="evidence" value="ECO:0007669"/>
    <property type="project" value="InterPro"/>
</dbReference>
<dbReference type="PROSITE" id="PS51504">
    <property type="entry name" value="H15"/>
    <property type="match status" value="1"/>
</dbReference>
<dbReference type="GO" id="GO:0000786">
    <property type="term" value="C:nucleosome"/>
    <property type="evidence" value="ECO:0007669"/>
    <property type="project" value="InterPro"/>
</dbReference>
<dbReference type="AlphaFoldDB" id="A0AA41RV32"/>
<dbReference type="InterPro" id="IPR036390">
    <property type="entry name" value="WH_DNA-bd_sf"/>
</dbReference>
<evidence type="ECO:0000256" key="1">
    <source>
        <dbReference type="ARBA" id="ARBA00009947"/>
    </source>
</evidence>
<dbReference type="GO" id="GO:0042393">
    <property type="term" value="F:histone binding"/>
    <property type="evidence" value="ECO:0007669"/>
    <property type="project" value="UniProtKB-ARBA"/>
</dbReference>
<dbReference type="SUPFAM" id="SSF46785">
    <property type="entry name" value="Winged helix' DNA-binding domain"/>
    <property type="match status" value="1"/>
</dbReference>
<reference evidence="5" key="1">
    <citation type="submission" date="2022-03" db="EMBL/GenBank/DDBJ databases">
        <title>A functionally conserved STORR gene fusion in Papaver species that diverged 16.8 million years ago.</title>
        <authorList>
            <person name="Catania T."/>
        </authorList>
    </citation>
    <scope>NUCLEOTIDE SEQUENCE</scope>
    <source>
        <strain evidence="5">S-191538</strain>
    </source>
</reference>
<evidence type="ECO:0000313" key="5">
    <source>
        <dbReference type="EMBL" id="MCL7023380.1"/>
    </source>
</evidence>
<dbReference type="Gene3D" id="3.30.1120.90">
    <property type="entry name" value="Nucleosome assembly protein"/>
    <property type="match status" value="1"/>
</dbReference>
<dbReference type="SUPFAM" id="SSF143113">
    <property type="entry name" value="NAP-like"/>
    <property type="match status" value="1"/>
</dbReference>
<dbReference type="CDD" id="cd00073">
    <property type="entry name" value="H15"/>
    <property type="match status" value="1"/>
</dbReference>
<dbReference type="Pfam" id="PF00956">
    <property type="entry name" value="NAP"/>
    <property type="match status" value="1"/>
</dbReference>
<dbReference type="PANTHER" id="PTHR11875">
    <property type="entry name" value="TESTIS-SPECIFIC Y-ENCODED PROTEIN"/>
    <property type="match status" value="1"/>
</dbReference>
<accession>A0AA41RV32</accession>
<dbReference type="InterPro" id="IPR037231">
    <property type="entry name" value="NAP-like_sf"/>
</dbReference>
<keyword evidence="6" id="KW-1185">Reference proteome</keyword>
<dbReference type="Pfam" id="PF00538">
    <property type="entry name" value="Linker_histone"/>
    <property type="match status" value="1"/>
</dbReference>
<feature type="domain" description="H15" evidence="4">
    <location>
        <begin position="1"/>
        <end position="66"/>
    </location>
</feature>
<evidence type="ECO:0000256" key="3">
    <source>
        <dbReference type="RuleBase" id="RU003876"/>
    </source>
</evidence>
<dbReference type="InterPro" id="IPR002164">
    <property type="entry name" value="NAP_family"/>
</dbReference>
<dbReference type="GO" id="GO:0003677">
    <property type="term" value="F:DNA binding"/>
    <property type="evidence" value="ECO:0007669"/>
    <property type="project" value="InterPro"/>
</dbReference>
<dbReference type="InterPro" id="IPR005818">
    <property type="entry name" value="Histone_H1/H5_H15"/>
</dbReference>
<dbReference type="Gene3D" id="1.10.10.10">
    <property type="entry name" value="Winged helix-like DNA-binding domain superfamily/Winged helix DNA-binding domain"/>
    <property type="match status" value="1"/>
</dbReference>
<comment type="similarity">
    <text evidence="1 3">Belongs to the nucleosome assembly protein (NAP) family.</text>
</comment>
<gene>
    <name evidence="5" type="ORF">MKW94_019033</name>
</gene>
<organism evidence="5 6">
    <name type="scientific">Papaver nudicaule</name>
    <name type="common">Iceland poppy</name>
    <dbReference type="NCBI Taxonomy" id="74823"/>
    <lineage>
        <taxon>Eukaryota</taxon>
        <taxon>Viridiplantae</taxon>
        <taxon>Streptophyta</taxon>
        <taxon>Embryophyta</taxon>
        <taxon>Tracheophyta</taxon>
        <taxon>Spermatophyta</taxon>
        <taxon>Magnoliopsida</taxon>
        <taxon>Ranunculales</taxon>
        <taxon>Papaveraceae</taxon>
        <taxon>Papaveroideae</taxon>
        <taxon>Papaver</taxon>
    </lineage>
</organism>
<evidence type="ECO:0000256" key="2">
    <source>
        <dbReference type="ARBA" id="ARBA00023186"/>
    </source>
</evidence>